<accession>A0ABD3F5B6</accession>
<evidence type="ECO:0000256" key="3">
    <source>
        <dbReference type="ARBA" id="ARBA00022525"/>
    </source>
</evidence>
<dbReference type="GO" id="GO:0043657">
    <property type="term" value="C:host cell"/>
    <property type="evidence" value="ECO:0007669"/>
    <property type="project" value="UniProtKB-SubCell"/>
</dbReference>
<reference evidence="6 7" key="1">
    <citation type="submission" date="2024-09" db="EMBL/GenBank/DDBJ databases">
        <title>Genome sequencing and assembly of Phytophthora oleae, isolate VK10A, causative agent of rot of olive drupes.</title>
        <authorList>
            <person name="Conti Taguali S."/>
            <person name="Riolo M."/>
            <person name="La Spada F."/>
            <person name="Cacciola S.O."/>
            <person name="Dionisio G."/>
        </authorList>
    </citation>
    <scope>NUCLEOTIDE SEQUENCE [LARGE SCALE GENOMIC DNA]</scope>
    <source>
        <strain evidence="6 7">VK10A</strain>
    </source>
</reference>
<dbReference type="AlphaFoldDB" id="A0ABD3F5B6"/>
<dbReference type="EMBL" id="JBIMZQ010000035">
    <property type="protein sequence ID" value="KAL3661561.1"/>
    <property type="molecule type" value="Genomic_DNA"/>
</dbReference>
<evidence type="ECO:0000313" key="6">
    <source>
        <dbReference type="EMBL" id="KAL3661561.1"/>
    </source>
</evidence>
<evidence type="ECO:0000256" key="1">
    <source>
        <dbReference type="ARBA" id="ARBA00004340"/>
    </source>
</evidence>
<evidence type="ECO:0000313" key="7">
    <source>
        <dbReference type="Proteomes" id="UP001632037"/>
    </source>
</evidence>
<keyword evidence="7" id="KW-1185">Reference proteome</keyword>
<comment type="caution">
    <text evidence="6">The sequence shown here is derived from an EMBL/GenBank/DDBJ whole genome shotgun (WGS) entry which is preliminary data.</text>
</comment>
<sequence length="83" mass="9419">MVKLSLMCAIVGKAGSVFGVEIDDGEQVWKLKEMIKNKEPDTIKGEADRLQLFLAKESDTWLLEKDLVTLLLYDGEIHPDSRR</sequence>
<proteinExistence type="predicted"/>
<protein>
    <submittedName>
        <fullName evidence="6">Crinkler effector protein 4</fullName>
    </submittedName>
</protein>
<evidence type="ECO:0000259" key="5">
    <source>
        <dbReference type="Pfam" id="PF20147"/>
    </source>
</evidence>
<dbReference type="Proteomes" id="UP001632037">
    <property type="component" value="Unassembled WGS sequence"/>
</dbReference>
<evidence type="ECO:0000256" key="2">
    <source>
        <dbReference type="ARBA" id="ARBA00004613"/>
    </source>
</evidence>
<feature type="chain" id="PRO_5044891747" evidence="4">
    <location>
        <begin position="20"/>
        <end position="83"/>
    </location>
</feature>
<dbReference type="GO" id="GO:0005576">
    <property type="term" value="C:extracellular region"/>
    <property type="evidence" value="ECO:0007669"/>
    <property type="project" value="UniProtKB-SubCell"/>
</dbReference>
<gene>
    <name evidence="6" type="primary">CRN4_2</name>
    <name evidence="6" type="ORF">V7S43_013321</name>
</gene>
<dbReference type="InterPro" id="IPR045379">
    <property type="entry name" value="Crinkler_N"/>
</dbReference>
<name>A0ABD3F5B6_9STRA</name>
<keyword evidence="4" id="KW-0732">Signal</keyword>
<feature type="signal peptide" evidence="4">
    <location>
        <begin position="1"/>
        <end position="19"/>
    </location>
</feature>
<evidence type="ECO:0000256" key="4">
    <source>
        <dbReference type="SAM" id="SignalP"/>
    </source>
</evidence>
<dbReference type="Pfam" id="PF20147">
    <property type="entry name" value="Crinkler"/>
    <property type="match status" value="1"/>
</dbReference>
<feature type="domain" description="Crinkler effector protein N-terminal" evidence="5">
    <location>
        <begin position="4"/>
        <end position="67"/>
    </location>
</feature>
<comment type="subcellular location">
    <subcellularLocation>
        <location evidence="1">Host cell</location>
    </subcellularLocation>
    <subcellularLocation>
        <location evidence="2">Secreted</location>
    </subcellularLocation>
</comment>
<keyword evidence="3" id="KW-0964">Secreted</keyword>
<organism evidence="6 7">
    <name type="scientific">Phytophthora oleae</name>
    <dbReference type="NCBI Taxonomy" id="2107226"/>
    <lineage>
        <taxon>Eukaryota</taxon>
        <taxon>Sar</taxon>
        <taxon>Stramenopiles</taxon>
        <taxon>Oomycota</taxon>
        <taxon>Peronosporomycetes</taxon>
        <taxon>Peronosporales</taxon>
        <taxon>Peronosporaceae</taxon>
        <taxon>Phytophthora</taxon>
    </lineage>
</organism>